<evidence type="ECO:0000256" key="3">
    <source>
        <dbReference type="ARBA" id="ARBA00023175"/>
    </source>
</evidence>
<evidence type="ECO:0000256" key="4">
    <source>
        <dbReference type="ARBA" id="ARBA00038114"/>
    </source>
</evidence>
<protein>
    <submittedName>
        <fullName evidence="5">Dyla-1</fullName>
    </submittedName>
</protein>
<dbReference type="AlphaFoldDB" id="A0A2A6BGL0"/>
<evidence type="ECO:0000313" key="5">
    <source>
        <dbReference type="EnsemblMetazoa" id="PPA23814.1"/>
    </source>
</evidence>
<dbReference type="PANTHER" id="PTHR13183:SF0">
    <property type="entry name" value="AXONEMAL DYNEIN LIGHT INTERMEDIATE POLYPEPTIDE 1"/>
    <property type="match status" value="1"/>
</dbReference>
<dbReference type="Pfam" id="PF10211">
    <property type="entry name" value="Ax_dynein_light"/>
    <property type="match status" value="1"/>
</dbReference>
<dbReference type="GO" id="GO:0097546">
    <property type="term" value="C:ciliary base"/>
    <property type="evidence" value="ECO:0000318"/>
    <property type="project" value="GO_Central"/>
</dbReference>
<comment type="similarity">
    <text evidence="4">Belongs to the inner dynein arm light chain family.</text>
</comment>
<dbReference type="Proteomes" id="UP000005239">
    <property type="component" value="Unassembled WGS sequence"/>
</dbReference>
<evidence type="ECO:0000313" key="6">
    <source>
        <dbReference type="Proteomes" id="UP000005239"/>
    </source>
</evidence>
<sequence length="280" mass="32598">MHTRLVDRHRHGSLTSIVTTMDDDLSNIFLQSKNWEPDQGREPIVNFENVEETLLPSIDFEKQLQNIMDCIIPPRLREALDILYIQVDGQRWVSRTSTVPATRLDLVSIEEKLENEMREGRAKEFGICPIRRHLYDQLFEELIRQVTVNCAERGLLLLRVKDELRMTLMAYQSVLESAIAYGLRKAIIVEKEQSQAAIERDEEKGKNKTLLAKIAQLEKQIVNEKIMNEDELETLEERMREENERLLESNKVLKNQLQAILQMDKMAGSDIPIENTDKKN</sequence>
<organism evidence="5 6">
    <name type="scientific">Pristionchus pacificus</name>
    <name type="common">Parasitic nematode worm</name>
    <dbReference type="NCBI Taxonomy" id="54126"/>
    <lineage>
        <taxon>Eukaryota</taxon>
        <taxon>Metazoa</taxon>
        <taxon>Ecdysozoa</taxon>
        <taxon>Nematoda</taxon>
        <taxon>Chromadorea</taxon>
        <taxon>Rhabditida</taxon>
        <taxon>Rhabditina</taxon>
        <taxon>Diplogasteromorpha</taxon>
        <taxon>Diplogasteroidea</taxon>
        <taxon>Neodiplogasteridae</taxon>
        <taxon>Pristionchus</taxon>
    </lineage>
</organism>
<dbReference type="EnsemblMetazoa" id="PPA23814.1">
    <property type="protein sequence ID" value="PPA23814.1"/>
    <property type="gene ID" value="WBGene00113368"/>
</dbReference>
<keyword evidence="1" id="KW-0243">Dynein</keyword>
<dbReference type="OrthoDB" id="273640at2759"/>
<dbReference type="InterPro" id="IPR019347">
    <property type="entry name" value="Axonemal_dynein_light_chain"/>
</dbReference>
<keyword evidence="6" id="KW-1185">Reference proteome</keyword>
<evidence type="ECO:0000256" key="1">
    <source>
        <dbReference type="ARBA" id="ARBA00023017"/>
    </source>
</evidence>
<dbReference type="GO" id="GO:0005930">
    <property type="term" value="C:axoneme"/>
    <property type="evidence" value="ECO:0000318"/>
    <property type="project" value="GO_Central"/>
</dbReference>
<gene>
    <name evidence="5" type="primary">WBGene00113368</name>
</gene>
<evidence type="ECO:0000256" key="2">
    <source>
        <dbReference type="ARBA" id="ARBA00023054"/>
    </source>
</evidence>
<proteinExistence type="inferred from homology"/>
<dbReference type="GO" id="GO:0045504">
    <property type="term" value="F:dynein heavy chain binding"/>
    <property type="evidence" value="ECO:0000318"/>
    <property type="project" value="GO_Central"/>
</dbReference>
<dbReference type="GO" id="GO:0030286">
    <property type="term" value="C:dynein complex"/>
    <property type="evidence" value="ECO:0007669"/>
    <property type="project" value="UniProtKB-KW"/>
</dbReference>
<reference evidence="6" key="1">
    <citation type="journal article" date="2008" name="Nat. Genet.">
        <title>The Pristionchus pacificus genome provides a unique perspective on nematode lifestyle and parasitism.</title>
        <authorList>
            <person name="Dieterich C."/>
            <person name="Clifton S.W."/>
            <person name="Schuster L.N."/>
            <person name="Chinwalla A."/>
            <person name="Delehaunty K."/>
            <person name="Dinkelacker I."/>
            <person name="Fulton L."/>
            <person name="Fulton R."/>
            <person name="Godfrey J."/>
            <person name="Minx P."/>
            <person name="Mitreva M."/>
            <person name="Roeseler W."/>
            <person name="Tian H."/>
            <person name="Witte H."/>
            <person name="Yang S.P."/>
            <person name="Wilson R.K."/>
            <person name="Sommer R.J."/>
        </authorList>
    </citation>
    <scope>NUCLEOTIDE SEQUENCE [LARGE SCALE GENOMIC DNA]</scope>
    <source>
        <strain evidence="6">PS312</strain>
    </source>
</reference>
<accession>A0A2A6BGL0</accession>
<keyword evidence="3" id="KW-0505">Motor protein</keyword>
<name>A0A2A6BGL0_PRIPA</name>
<accession>A0A8R1YHW7</accession>
<dbReference type="PANTHER" id="PTHR13183">
    <property type="entry name" value="AXONEMAL INNER ARM DYNEIN LIGHT CHAIN 28"/>
    <property type="match status" value="1"/>
</dbReference>
<keyword evidence="2" id="KW-0175">Coiled coil</keyword>
<reference evidence="5" key="2">
    <citation type="submission" date="2022-06" db="UniProtKB">
        <authorList>
            <consortium name="EnsemblMetazoa"/>
        </authorList>
    </citation>
    <scope>IDENTIFICATION</scope>
    <source>
        <strain evidence="5">PS312</strain>
    </source>
</reference>